<proteinExistence type="predicted"/>
<comment type="caution">
    <text evidence="2">The sequence shown here is derived from an EMBL/GenBank/DDBJ whole genome shotgun (WGS) entry which is preliminary data.</text>
</comment>
<feature type="region of interest" description="Disordered" evidence="1">
    <location>
        <begin position="99"/>
        <end position="121"/>
    </location>
</feature>
<dbReference type="OrthoDB" id="5426674at2759"/>
<protein>
    <submittedName>
        <fullName evidence="2">Uncharacterized protein</fullName>
    </submittedName>
</protein>
<dbReference type="AlphaFoldDB" id="A0A8H3EUB3"/>
<feature type="compositionally biased region" description="Acidic residues" evidence="1">
    <location>
        <begin position="179"/>
        <end position="194"/>
    </location>
</feature>
<gene>
    <name evidence="2" type="ORF">ALECFALPRED_005198</name>
</gene>
<evidence type="ECO:0000313" key="3">
    <source>
        <dbReference type="Proteomes" id="UP000664203"/>
    </source>
</evidence>
<feature type="region of interest" description="Disordered" evidence="1">
    <location>
        <begin position="174"/>
        <end position="194"/>
    </location>
</feature>
<feature type="compositionally biased region" description="Basic residues" evidence="1">
    <location>
        <begin position="112"/>
        <end position="121"/>
    </location>
</feature>
<evidence type="ECO:0000313" key="2">
    <source>
        <dbReference type="EMBL" id="CAF9909021.1"/>
    </source>
</evidence>
<dbReference type="Proteomes" id="UP000664203">
    <property type="component" value="Unassembled WGS sequence"/>
</dbReference>
<reference evidence="2" key="1">
    <citation type="submission" date="2021-03" db="EMBL/GenBank/DDBJ databases">
        <authorList>
            <person name="Tagirdzhanova G."/>
        </authorList>
    </citation>
    <scope>NUCLEOTIDE SEQUENCE</scope>
</reference>
<sequence>MSPLFTLITSLPFIVVFSTLLLSSYLIPTPSPAPSLMVPRPTKLLPLAEFLPLPSTPKQHRYRTISALGLGQPRKLFSNLAKTVASTSVCVSVEQAPSDAARPAQRLEQPKAVRKKKKKKPKTVSFALENNTIQVVDRWIVKVCWARHDEVFDVDRWIEPHGRDQLHFPKTKFIRDGPEADAEDDEGDVEMVDA</sequence>
<dbReference type="EMBL" id="CAJPDR010000032">
    <property type="protein sequence ID" value="CAF9909021.1"/>
    <property type="molecule type" value="Genomic_DNA"/>
</dbReference>
<evidence type="ECO:0000256" key="1">
    <source>
        <dbReference type="SAM" id="MobiDB-lite"/>
    </source>
</evidence>
<organism evidence="2 3">
    <name type="scientific">Alectoria fallacina</name>
    <dbReference type="NCBI Taxonomy" id="1903189"/>
    <lineage>
        <taxon>Eukaryota</taxon>
        <taxon>Fungi</taxon>
        <taxon>Dikarya</taxon>
        <taxon>Ascomycota</taxon>
        <taxon>Pezizomycotina</taxon>
        <taxon>Lecanoromycetes</taxon>
        <taxon>OSLEUM clade</taxon>
        <taxon>Lecanoromycetidae</taxon>
        <taxon>Lecanorales</taxon>
        <taxon>Lecanorineae</taxon>
        <taxon>Parmeliaceae</taxon>
        <taxon>Alectoria</taxon>
    </lineage>
</organism>
<name>A0A8H3EUB3_9LECA</name>
<accession>A0A8H3EUB3</accession>
<keyword evidence="3" id="KW-1185">Reference proteome</keyword>